<keyword evidence="1" id="KW-1133">Transmembrane helix</keyword>
<dbReference type="AlphaFoldDB" id="A0A3B0VGL6"/>
<feature type="transmembrane region" description="Helical" evidence="1">
    <location>
        <begin position="6"/>
        <end position="23"/>
    </location>
</feature>
<organism evidence="2">
    <name type="scientific">hydrothermal vent metagenome</name>
    <dbReference type="NCBI Taxonomy" id="652676"/>
    <lineage>
        <taxon>unclassified sequences</taxon>
        <taxon>metagenomes</taxon>
        <taxon>ecological metagenomes</taxon>
    </lineage>
</organism>
<proteinExistence type="predicted"/>
<evidence type="ECO:0000313" key="2">
    <source>
        <dbReference type="EMBL" id="VAW31206.1"/>
    </source>
</evidence>
<sequence>MTEVIQWIILLFMITVVELSEFVRRSKKLLIEDESRKLVNYLVFGKSEKANLSKAERNELAKLTRILLETYGGEI</sequence>
<accession>A0A3B0VGL6</accession>
<protein>
    <submittedName>
        <fullName evidence="2">Uncharacterized protein</fullName>
    </submittedName>
</protein>
<evidence type="ECO:0000256" key="1">
    <source>
        <dbReference type="SAM" id="Phobius"/>
    </source>
</evidence>
<dbReference type="EMBL" id="UOEU01000180">
    <property type="protein sequence ID" value="VAW31206.1"/>
    <property type="molecule type" value="Genomic_DNA"/>
</dbReference>
<keyword evidence="1" id="KW-0472">Membrane</keyword>
<keyword evidence="1" id="KW-0812">Transmembrane</keyword>
<gene>
    <name evidence="2" type="ORF">MNBD_CHLOROFLEXI01-4603</name>
</gene>
<reference evidence="2" key="1">
    <citation type="submission" date="2018-06" db="EMBL/GenBank/DDBJ databases">
        <authorList>
            <person name="Zhirakovskaya E."/>
        </authorList>
    </citation>
    <scope>NUCLEOTIDE SEQUENCE</scope>
</reference>
<name>A0A3B0VGL6_9ZZZZ</name>